<dbReference type="Proteomes" id="UP001501521">
    <property type="component" value="Unassembled WGS sequence"/>
</dbReference>
<gene>
    <name evidence="1" type="ORF">GCM10025789_31370</name>
</gene>
<reference evidence="2" key="1">
    <citation type="journal article" date="2019" name="Int. J. Syst. Evol. Microbiol.">
        <title>The Global Catalogue of Microorganisms (GCM) 10K type strain sequencing project: providing services to taxonomists for standard genome sequencing and annotation.</title>
        <authorList>
            <consortium name="The Broad Institute Genomics Platform"/>
            <consortium name="The Broad Institute Genome Sequencing Center for Infectious Disease"/>
            <person name="Wu L."/>
            <person name="Ma J."/>
        </authorList>
    </citation>
    <scope>NUCLEOTIDE SEQUENCE [LARGE SCALE GENOMIC DNA]</scope>
    <source>
        <strain evidence="2">JCM 19125</strain>
    </source>
</reference>
<accession>A0ABP9FN77</accession>
<evidence type="ECO:0000313" key="1">
    <source>
        <dbReference type="EMBL" id="GAA4909797.1"/>
    </source>
</evidence>
<evidence type="ECO:0008006" key="3">
    <source>
        <dbReference type="Google" id="ProtNLM"/>
    </source>
</evidence>
<protein>
    <recommendedName>
        <fullName evidence="3">RAMP superfamily protein</fullName>
    </recommendedName>
</protein>
<proteinExistence type="predicted"/>
<dbReference type="EMBL" id="BAABLV010000066">
    <property type="protein sequence ID" value="GAA4909797.1"/>
    <property type="molecule type" value="Genomic_DNA"/>
</dbReference>
<keyword evidence="2" id="KW-1185">Reference proteome</keyword>
<evidence type="ECO:0000313" key="2">
    <source>
        <dbReference type="Proteomes" id="UP001501521"/>
    </source>
</evidence>
<sequence length="269" mass="28751">MNITWTGTATATSSVSHGSETRGLITMLRRETIIGPNYEPVTIPLISGNAFRGRLRRVAEQQLSEILQYRGRLTLAAAAALRSGGSLVKTNAAPISGSRLARLRELIPLIGIFGTAGAGRIIDGCLQVGKLVPYATETAHLLGHDAPLSVQDLTQIETYSRVDDAHRHDAAATADDAAGSQLQYRLETFRAGTTFDVWLNLTSPTDLEAAFFAAVLDRYSHTATIAGRSAIGHGRLRLDVSSPTPPPTIDWQAEIAANSAEAIEALNQL</sequence>
<comment type="caution">
    <text evidence="1">The sequence shown here is derived from an EMBL/GenBank/DDBJ whole genome shotgun (WGS) entry which is preliminary data.</text>
</comment>
<name>A0ABP9FN77_9ACTN</name>
<organism evidence="1 2">
    <name type="scientific">Tessaracoccus lubricantis</name>
    <dbReference type="NCBI Taxonomy" id="545543"/>
    <lineage>
        <taxon>Bacteria</taxon>
        <taxon>Bacillati</taxon>
        <taxon>Actinomycetota</taxon>
        <taxon>Actinomycetes</taxon>
        <taxon>Propionibacteriales</taxon>
        <taxon>Propionibacteriaceae</taxon>
        <taxon>Tessaracoccus</taxon>
    </lineage>
</organism>